<reference evidence="2 3" key="1">
    <citation type="submission" date="2019-03" db="EMBL/GenBank/DDBJ databases">
        <title>First draft genome of Liparis tanakae, snailfish: a comprehensive survey of snailfish specific genes.</title>
        <authorList>
            <person name="Kim W."/>
            <person name="Song I."/>
            <person name="Jeong J.-H."/>
            <person name="Kim D."/>
            <person name="Kim S."/>
            <person name="Ryu S."/>
            <person name="Song J.Y."/>
            <person name="Lee S.K."/>
        </authorList>
    </citation>
    <scope>NUCLEOTIDE SEQUENCE [LARGE SCALE GENOMIC DNA]</scope>
    <source>
        <tissue evidence="2">Muscle</tissue>
    </source>
</reference>
<evidence type="ECO:0000313" key="2">
    <source>
        <dbReference type="EMBL" id="TNN59730.1"/>
    </source>
</evidence>
<dbReference type="AlphaFoldDB" id="A0A4Z2H2P4"/>
<evidence type="ECO:0000313" key="3">
    <source>
        <dbReference type="Proteomes" id="UP000314294"/>
    </source>
</evidence>
<dbReference type="Proteomes" id="UP000314294">
    <property type="component" value="Unassembled WGS sequence"/>
</dbReference>
<feature type="compositionally biased region" description="Basic and acidic residues" evidence="1">
    <location>
        <begin position="79"/>
        <end position="89"/>
    </location>
</feature>
<sequence length="119" mass="13095">MEVVMSMESSERALSSHRVREKVNATTGVCCRWDRKCRRYQVHLPDPLAELHGVRHGGAEENDADVIGKHDQNLFPHDPPLRGEKRGDGYSRLQQGGGNPIGERCGELSGASLTSASLM</sequence>
<gene>
    <name evidence="2" type="ORF">EYF80_030101</name>
</gene>
<comment type="caution">
    <text evidence="2">The sequence shown here is derived from an EMBL/GenBank/DDBJ whole genome shotgun (WGS) entry which is preliminary data.</text>
</comment>
<protein>
    <submittedName>
        <fullName evidence="2">Uncharacterized protein</fullName>
    </submittedName>
</protein>
<accession>A0A4Z2H2P4</accession>
<evidence type="ECO:0000256" key="1">
    <source>
        <dbReference type="SAM" id="MobiDB-lite"/>
    </source>
</evidence>
<organism evidence="2 3">
    <name type="scientific">Liparis tanakae</name>
    <name type="common">Tanaka's snailfish</name>
    <dbReference type="NCBI Taxonomy" id="230148"/>
    <lineage>
        <taxon>Eukaryota</taxon>
        <taxon>Metazoa</taxon>
        <taxon>Chordata</taxon>
        <taxon>Craniata</taxon>
        <taxon>Vertebrata</taxon>
        <taxon>Euteleostomi</taxon>
        <taxon>Actinopterygii</taxon>
        <taxon>Neopterygii</taxon>
        <taxon>Teleostei</taxon>
        <taxon>Neoteleostei</taxon>
        <taxon>Acanthomorphata</taxon>
        <taxon>Eupercaria</taxon>
        <taxon>Perciformes</taxon>
        <taxon>Cottioidei</taxon>
        <taxon>Cottales</taxon>
        <taxon>Liparidae</taxon>
        <taxon>Liparis</taxon>
    </lineage>
</organism>
<dbReference type="EMBL" id="SRLO01000350">
    <property type="protein sequence ID" value="TNN59730.1"/>
    <property type="molecule type" value="Genomic_DNA"/>
</dbReference>
<feature type="region of interest" description="Disordered" evidence="1">
    <location>
        <begin position="69"/>
        <end position="107"/>
    </location>
</feature>
<proteinExistence type="predicted"/>
<name>A0A4Z2H2P4_9TELE</name>
<keyword evidence="3" id="KW-1185">Reference proteome</keyword>